<feature type="transmembrane region" description="Helical" evidence="1">
    <location>
        <begin position="28"/>
        <end position="50"/>
    </location>
</feature>
<reference evidence="2" key="1">
    <citation type="submission" date="2020-06" db="EMBL/GenBank/DDBJ databases">
        <title>Draft genome of Bugula neritina, a colonial animal packing powerful symbionts and potential medicines.</title>
        <authorList>
            <person name="Rayko M."/>
        </authorList>
    </citation>
    <scope>NUCLEOTIDE SEQUENCE [LARGE SCALE GENOMIC DNA]</scope>
    <source>
        <strain evidence="2">Kwan_BN1</strain>
    </source>
</reference>
<accession>A0A7J7KU04</accession>
<comment type="caution">
    <text evidence="2">The sequence shown here is derived from an EMBL/GenBank/DDBJ whole genome shotgun (WGS) entry which is preliminary data.</text>
</comment>
<organism evidence="2 3">
    <name type="scientific">Bugula neritina</name>
    <name type="common">Brown bryozoan</name>
    <name type="synonym">Sertularia neritina</name>
    <dbReference type="NCBI Taxonomy" id="10212"/>
    <lineage>
        <taxon>Eukaryota</taxon>
        <taxon>Metazoa</taxon>
        <taxon>Spiralia</taxon>
        <taxon>Lophotrochozoa</taxon>
        <taxon>Bryozoa</taxon>
        <taxon>Gymnolaemata</taxon>
        <taxon>Cheilostomatida</taxon>
        <taxon>Flustrina</taxon>
        <taxon>Buguloidea</taxon>
        <taxon>Bugulidae</taxon>
        <taxon>Bugula</taxon>
    </lineage>
</organism>
<evidence type="ECO:0000313" key="3">
    <source>
        <dbReference type="Proteomes" id="UP000593567"/>
    </source>
</evidence>
<dbReference type="EMBL" id="VXIV02000005">
    <property type="protein sequence ID" value="KAF6041682.1"/>
    <property type="molecule type" value="Genomic_DNA"/>
</dbReference>
<keyword evidence="3" id="KW-1185">Reference proteome</keyword>
<evidence type="ECO:0000256" key="1">
    <source>
        <dbReference type="SAM" id="Phobius"/>
    </source>
</evidence>
<proteinExistence type="predicted"/>
<name>A0A7J7KU04_BUGNE</name>
<keyword evidence="1" id="KW-0472">Membrane</keyword>
<gene>
    <name evidence="2" type="ORF">EB796_000025</name>
</gene>
<sequence>MNRLNGGSDKERKLVQEFTNNYLRQDGVFVLSSKPVLVFLTSNLIGLFAARWPMNRLSIAGWGLKDNSEIPGGHGISDESQSWCMQLPKLHSFRQFKILTVPVLI</sequence>
<protein>
    <submittedName>
        <fullName evidence="2">Uncharacterized protein</fullName>
    </submittedName>
</protein>
<dbReference type="AlphaFoldDB" id="A0A7J7KU04"/>
<evidence type="ECO:0000313" key="2">
    <source>
        <dbReference type="EMBL" id="KAF6041682.1"/>
    </source>
</evidence>
<keyword evidence="1" id="KW-0812">Transmembrane</keyword>
<dbReference type="Proteomes" id="UP000593567">
    <property type="component" value="Unassembled WGS sequence"/>
</dbReference>
<keyword evidence="1" id="KW-1133">Transmembrane helix</keyword>